<organism evidence="1 2">
    <name type="scientific">Atta colombica</name>
    <dbReference type="NCBI Taxonomy" id="520822"/>
    <lineage>
        <taxon>Eukaryota</taxon>
        <taxon>Metazoa</taxon>
        <taxon>Ecdysozoa</taxon>
        <taxon>Arthropoda</taxon>
        <taxon>Hexapoda</taxon>
        <taxon>Insecta</taxon>
        <taxon>Pterygota</taxon>
        <taxon>Neoptera</taxon>
        <taxon>Endopterygota</taxon>
        <taxon>Hymenoptera</taxon>
        <taxon>Apocrita</taxon>
        <taxon>Aculeata</taxon>
        <taxon>Formicoidea</taxon>
        <taxon>Formicidae</taxon>
        <taxon>Myrmicinae</taxon>
        <taxon>Atta</taxon>
    </lineage>
</organism>
<dbReference type="EMBL" id="KQ976405">
    <property type="protein sequence ID" value="KYM91855.1"/>
    <property type="molecule type" value="Genomic_DNA"/>
</dbReference>
<evidence type="ECO:0000313" key="2">
    <source>
        <dbReference type="Proteomes" id="UP000078540"/>
    </source>
</evidence>
<dbReference type="Proteomes" id="UP000078540">
    <property type="component" value="Unassembled WGS sequence"/>
</dbReference>
<reference evidence="1 2" key="1">
    <citation type="submission" date="2015-09" db="EMBL/GenBank/DDBJ databases">
        <title>Atta colombica WGS genome.</title>
        <authorList>
            <person name="Nygaard S."/>
            <person name="Hu H."/>
            <person name="Boomsma J."/>
            <person name="Zhang G."/>
        </authorList>
    </citation>
    <scope>NUCLEOTIDE SEQUENCE [LARGE SCALE GENOMIC DNA]</scope>
    <source>
        <strain evidence="1">Treedump-2</strain>
        <tissue evidence="1">Whole body</tissue>
    </source>
</reference>
<name>A0A195BUU9_9HYME</name>
<proteinExistence type="predicted"/>
<dbReference type="AlphaFoldDB" id="A0A195BUU9"/>
<evidence type="ECO:0000313" key="1">
    <source>
        <dbReference type="EMBL" id="KYM91855.1"/>
    </source>
</evidence>
<gene>
    <name evidence="1" type="ORF">ALC53_01357</name>
</gene>
<protein>
    <submittedName>
        <fullName evidence="1">Uncharacterized protein</fullName>
    </submittedName>
</protein>
<accession>A0A195BUU9</accession>
<keyword evidence="2" id="KW-1185">Reference proteome</keyword>
<sequence length="118" mass="13483">MNVQPIGQWFPYPPLMEQTLIDRNTIMIPPENISHSPLIEKVESCRFLCPSSLGPFVDGVTTADSGKVGPEWIRIYVLSEAMNSFELTFIHAYASVDNHVFRYSSYFHTLYVLTILIK</sequence>